<dbReference type="Proteomes" id="UP000887564">
    <property type="component" value="Unplaced"/>
</dbReference>
<evidence type="ECO:0000256" key="1">
    <source>
        <dbReference type="SAM" id="MobiDB-lite"/>
    </source>
</evidence>
<feature type="compositionally biased region" description="Basic and acidic residues" evidence="1">
    <location>
        <begin position="15"/>
        <end position="42"/>
    </location>
</feature>
<evidence type="ECO:0000313" key="3">
    <source>
        <dbReference type="WBParaSite" id="PEQ_0000390701-mRNA-1"/>
    </source>
</evidence>
<feature type="region of interest" description="Disordered" evidence="1">
    <location>
        <begin position="1"/>
        <end position="42"/>
    </location>
</feature>
<evidence type="ECO:0000313" key="2">
    <source>
        <dbReference type="Proteomes" id="UP000887564"/>
    </source>
</evidence>
<accession>A0A914RGJ9</accession>
<name>A0A914RGJ9_PAREQ</name>
<sequence>MAEPTPKVVDVTVVEGEHPYESEVSEAKNKSETATKNDRRDARKHDCDYFSHPMVHVGDVLREAEDIVSERGHQHVQHTVGSKVLLDEVDVQYSSKSGVFTVGTLFTPGFLRGIIGLHCLCVIYYAAPLAEIGIIERCLTFKSFSPRHNAYPIEIVVRHNTVVSQKGDERRTNIAASSSAGRPSFRCGIFAEDEGYS</sequence>
<keyword evidence="2" id="KW-1185">Reference proteome</keyword>
<dbReference type="AlphaFoldDB" id="A0A914RGJ9"/>
<proteinExistence type="predicted"/>
<organism evidence="2 3">
    <name type="scientific">Parascaris equorum</name>
    <name type="common">Equine roundworm</name>
    <dbReference type="NCBI Taxonomy" id="6256"/>
    <lineage>
        <taxon>Eukaryota</taxon>
        <taxon>Metazoa</taxon>
        <taxon>Ecdysozoa</taxon>
        <taxon>Nematoda</taxon>
        <taxon>Chromadorea</taxon>
        <taxon>Rhabditida</taxon>
        <taxon>Spirurina</taxon>
        <taxon>Ascaridomorpha</taxon>
        <taxon>Ascaridoidea</taxon>
        <taxon>Ascarididae</taxon>
        <taxon>Parascaris</taxon>
    </lineage>
</organism>
<reference evidence="3" key="1">
    <citation type="submission" date="2022-11" db="UniProtKB">
        <authorList>
            <consortium name="WormBaseParasite"/>
        </authorList>
    </citation>
    <scope>IDENTIFICATION</scope>
</reference>
<protein>
    <submittedName>
        <fullName evidence="3">Uncharacterized protein</fullName>
    </submittedName>
</protein>
<dbReference type="WBParaSite" id="PEQ_0000390701-mRNA-1">
    <property type="protein sequence ID" value="PEQ_0000390701-mRNA-1"/>
    <property type="gene ID" value="PEQ_0000390701"/>
</dbReference>